<organism evidence="1 2">
    <name type="scientific">Chrysodeixis includens</name>
    <name type="common">Soybean looper</name>
    <name type="synonym">Pseudoplusia includens</name>
    <dbReference type="NCBI Taxonomy" id="689277"/>
    <lineage>
        <taxon>Eukaryota</taxon>
        <taxon>Metazoa</taxon>
        <taxon>Ecdysozoa</taxon>
        <taxon>Arthropoda</taxon>
        <taxon>Hexapoda</taxon>
        <taxon>Insecta</taxon>
        <taxon>Pterygota</taxon>
        <taxon>Neoptera</taxon>
        <taxon>Endopterygota</taxon>
        <taxon>Lepidoptera</taxon>
        <taxon>Glossata</taxon>
        <taxon>Ditrysia</taxon>
        <taxon>Noctuoidea</taxon>
        <taxon>Noctuidae</taxon>
        <taxon>Plusiinae</taxon>
        <taxon>Chrysodeixis</taxon>
    </lineage>
</organism>
<proteinExistence type="predicted"/>
<dbReference type="Proteomes" id="UP001154114">
    <property type="component" value="Chromosome 5"/>
</dbReference>
<dbReference type="EMBL" id="LR824008">
    <property type="protein sequence ID" value="CAH0604385.1"/>
    <property type="molecule type" value="Genomic_DNA"/>
</dbReference>
<dbReference type="AlphaFoldDB" id="A0A9P0FWG8"/>
<accession>A0A9P0FWG8</accession>
<reference evidence="1" key="1">
    <citation type="submission" date="2021-12" db="EMBL/GenBank/DDBJ databases">
        <authorList>
            <person name="King R."/>
        </authorList>
    </citation>
    <scope>NUCLEOTIDE SEQUENCE</scope>
</reference>
<protein>
    <submittedName>
        <fullName evidence="1">Uncharacterized protein</fullName>
    </submittedName>
</protein>
<evidence type="ECO:0000313" key="1">
    <source>
        <dbReference type="EMBL" id="CAH0604385.1"/>
    </source>
</evidence>
<keyword evidence="2" id="KW-1185">Reference proteome</keyword>
<sequence length="120" mass="14267">MMILRIPECEIKFFRSVFQRVILVYLLFWEFSIQWPCADIEGSDPYRYKYIFIYAFWCVGTRHNKSSLYVRISTKKNINFTRLPNLTFPLRQSLLNFLISQKTKSIPKNNSPSVLMTTGP</sequence>
<name>A0A9P0FWG8_CHRIL</name>
<evidence type="ECO:0000313" key="2">
    <source>
        <dbReference type="Proteomes" id="UP001154114"/>
    </source>
</evidence>
<gene>
    <name evidence="1" type="ORF">CINC_LOCUS10797</name>
</gene>